<name>A0A484GYF4_SOUCH</name>
<evidence type="ECO:0000256" key="4">
    <source>
        <dbReference type="ARBA" id="ARBA00022859"/>
    </source>
</evidence>
<dbReference type="AlphaFoldDB" id="A0A484GYF4"/>
<dbReference type="InterPro" id="IPR013783">
    <property type="entry name" value="Ig-like_fold"/>
</dbReference>
<dbReference type="FunFam" id="2.60.40.10:FF:000878">
    <property type="entry name" value="T cell receptor alpha variable 38-1"/>
    <property type="match status" value="1"/>
</dbReference>
<comment type="caution">
    <text evidence="12">The sequence shown here is derived from an EMBL/GenBank/DDBJ whole genome shotgun (WGS) entry which is preliminary data.</text>
</comment>
<organism evidence="12 13">
    <name type="scientific">Sousa chinensis</name>
    <name type="common">Indo-pacific humpbacked dolphin</name>
    <name type="synonym">Steno chinensis</name>
    <dbReference type="NCBI Taxonomy" id="103600"/>
    <lineage>
        <taxon>Eukaryota</taxon>
        <taxon>Metazoa</taxon>
        <taxon>Chordata</taxon>
        <taxon>Craniata</taxon>
        <taxon>Vertebrata</taxon>
        <taxon>Euteleostomi</taxon>
        <taxon>Mammalia</taxon>
        <taxon>Eutheria</taxon>
        <taxon>Laurasiatheria</taxon>
        <taxon>Artiodactyla</taxon>
        <taxon>Whippomorpha</taxon>
        <taxon>Cetacea</taxon>
        <taxon>Odontoceti</taxon>
        <taxon>Delphinidae</taxon>
        <taxon>Sousa</taxon>
    </lineage>
</organism>
<evidence type="ECO:0000256" key="2">
    <source>
        <dbReference type="ARBA" id="ARBA00022475"/>
    </source>
</evidence>
<keyword evidence="13" id="KW-1185">Reference proteome</keyword>
<evidence type="ECO:0000256" key="6">
    <source>
        <dbReference type="ARBA" id="ARBA00023136"/>
    </source>
</evidence>
<dbReference type="Proteomes" id="UP000295264">
    <property type="component" value="Unassembled WGS sequence"/>
</dbReference>
<dbReference type="Pfam" id="PF07686">
    <property type="entry name" value="V-set"/>
    <property type="match status" value="3"/>
</dbReference>
<dbReference type="PANTHER" id="PTHR19367:SF43">
    <property type="entry name" value="T CELL RECEPTOR ALPHA VARIABLE 6-4-RELATED"/>
    <property type="match status" value="1"/>
</dbReference>
<proteinExistence type="predicted"/>
<dbReference type="InterPro" id="IPR003599">
    <property type="entry name" value="Ig_sub"/>
</dbReference>
<keyword evidence="3" id="KW-0732">Signal</keyword>
<evidence type="ECO:0000256" key="10">
    <source>
        <dbReference type="ARBA" id="ARBA00043266"/>
    </source>
</evidence>
<evidence type="ECO:0000313" key="12">
    <source>
        <dbReference type="EMBL" id="TEA40638.1"/>
    </source>
</evidence>
<keyword evidence="6" id="KW-0472">Membrane</keyword>
<feature type="domain" description="Ig-like" evidence="11">
    <location>
        <begin position="162"/>
        <end position="274"/>
    </location>
</feature>
<sequence length="390" mass="43491">MRGEDKVEQSPQTLKIQEGDSLILNCSYTVSNFKGLLWYRQDPGKGPELLFTLYSVGDEKQNERLKATLLKKGSSLHIAAPKPEDSATYLCAVETQCSPGTCSLYTNPAAGALESGHLWCSPSSMNKIILKTCQFRILYESVQKICSGHEGILNNRRSSIAQKVTQDQPVILVQEKEVVTLDCIYDTNEFTYSLYWYKQPSSGAMILLIRQDSYNQQNATEGRYSLNFQKANKSIKLAISASQLEDSAVYFCALSEPTVRGVLEAGQTREDSVTQMDGQMTLPEGAALTINCTYSTTGYPTTFWYVQYPGEGPQVLLKAMKDNEKRTNKDFEATYHKESKSFHLEKASVQDSDSAVYYCALSDTVMGTAGAAERKLFEWQKGAWRLSVSP</sequence>
<dbReference type="InterPro" id="IPR007110">
    <property type="entry name" value="Ig-like_dom"/>
</dbReference>
<dbReference type="EMBL" id="QWLN02002607">
    <property type="protein sequence ID" value="TEA40638.1"/>
    <property type="molecule type" value="Genomic_DNA"/>
</dbReference>
<keyword evidence="8" id="KW-0675">Receptor</keyword>
<keyword evidence="9" id="KW-0393">Immunoglobulin domain</keyword>
<evidence type="ECO:0000256" key="1">
    <source>
        <dbReference type="ARBA" id="ARBA00004236"/>
    </source>
</evidence>
<evidence type="ECO:0000259" key="11">
    <source>
        <dbReference type="PROSITE" id="PS50835"/>
    </source>
</evidence>
<dbReference type="SMART" id="SM00409">
    <property type="entry name" value="IG"/>
    <property type="match status" value="3"/>
</dbReference>
<comment type="subcellular location">
    <subcellularLocation>
        <location evidence="1">Cell membrane</location>
    </subcellularLocation>
</comment>
<keyword evidence="7" id="KW-1015">Disulfide bond</keyword>
<dbReference type="SUPFAM" id="SSF48726">
    <property type="entry name" value="Immunoglobulin"/>
    <property type="match status" value="3"/>
</dbReference>
<dbReference type="Gene3D" id="2.60.40.10">
    <property type="entry name" value="Immunoglobulins"/>
    <property type="match status" value="3"/>
</dbReference>
<keyword evidence="2" id="KW-1003">Cell membrane</keyword>
<keyword evidence="5" id="KW-1064">Adaptive immunity</keyword>
<reference evidence="12 13" key="1">
    <citation type="journal article" date="2018" name="Genomics">
        <title>Molecular footprints of inshore aquatic adaptation in Indo-Pacific humpback dolphin (Sousa chinensis).</title>
        <authorList>
            <person name="Ming Y."/>
            <person name="Jian J."/>
            <person name="Yu F."/>
            <person name="Yu X."/>
            <person name="Wang J."/>
            <person name="Liu W."/>
        </authorList>
    </citation>
    <scope>NUCLEOTIDE SEQUENCE [LARGE SCALE GENOMIC DNA]</scope>
    <source>
        <strain evidence="12">MY-2018</strain>
        <tissue evidence="12">Skin</tissue>
    </source>
</reference>
<evidence type="ECO:0000256" key="8">
    <source>
        <dbReference type="ARBA" id="ARBA00023170"/>
    </source>
</evidence>
<evidence type="ECO:0000256" key="5">
    <source>
        <dbReference type="ARBA" id="ARBA00023130"/>
    </source>
</evidence>
<protein>
    <recommendedName>
        <fullName evidence="11">Ig-like domain-containing protein</fullName>
    </recommendedName>
</protein>
<dbReference type="SMART" id="SM00406">
    <property type="entry name" value="IGv"/>
    <property type="match status" value="3"/>
</dbReference>
<evidence type="ECO:0000256" key="9">
    <source>
        <dbReference type="ARBA" id="ARBA00023319"/>
    </source>
</evidence>
<dbReference type="CDD" id="cd04983">
    <property type="entry name" value="IgV_TCR_alpha"/>
    <property type="match status" value="1"/>
</dbReference>
<dbReference type="PROSITE" id="PS50835">
    <property type="entry name" value="IG_LIKE"/>
    <property type="match status" value="3"/>
</dbReference>
<evidence type="ECO:0000256" key="7">
    <source>
        <dbReference type="ARBA" id="ARBA00023157"/>
    </source>
</evidence>
<keyword evidence="4" id="KW-0391">Immunity</keyword>
<feature type="non-terminal residue" evidence="12">
    <location>
        <position position="390"/>
    </location>
</feature>
<dbReference type="GO" id="GO:0042101">
    <property type="term" value="C:T cell receptor complex"/>
    <property type="evidence" value="ECO:0007669"/>
    <property type="project" value="UniProtKB-KW"/>
</dbReference>
<feature type="domain" description="Ig-like" evidence="11">
    <location>
        <begin position="5"/>
        <end position="94"/>
    </location>
</feature>
<accession>A0A484GYF4</accession>
<evidence type="ECO:0000256" key="3">
    <source>
        <dbReference type="ARBA" id="ARBA00022729"/>
    </source>
</evidence>
<gene>
    <name evidence="12" type="ORF">DBR06_SOUSAS9410005</name>
</gene>
<feature type="domain" description="Ig-like" evidence="11">
    <location>
        <begin position="284"/>
        <end position="378"/>
    </location>
</feature>
<keyword evidence="10" id="KW-1279">T cell receptor</keyword>
<dbReference type="GO" id="GO:0002250">
    <property type="term" value="P:adaptive immune response"/>
    <property type="evidence" value="ECO:0007669"/>
    <property type="project" value="UniProtKB-KW"/>
</dbReference>
<dbReference type="InterPro" id="IPR013106">
    <property type="entry name" value="Ig_V-set"/>
</dbReference>
<evidence type="ECO:0000313" key="13">
    <source>
        <dbReference type="Proteomes" id="UP000295264"/>
    </source>
</evidence>
<dbReference type="InterPro" id="IPR036179">
    <property type="entry name" value="Ig-like_dom_sf"/>
</dbReference>
<dbReference type="InterPro" id="IPR051287">
    <property type="entry name" value="TCR_variable_region"/>
</dbReference>
<dbReference type="PANTHER" id="PTHR19367">
    <property type="entry name" value="T-CELL RECEPTOR ALPHA CHAIN V REGION"/>
    <property type="match status" value="1"/>
</dbReference>